<feature type="transmembrane region" description="Helical" evidence="1">
    <location>
        <begin position="268"/>
        <end position="286"/>
    </location>
</feature>
<reference evidence="4" key="1">
    <citation type="submission" date="2019-08" db="EMBL/GenBank/DDBJ databases">
        <title>Three high-quality genomes provides insights into domestication of ducks.</title>
        <authorList>
            <person name="Hou Z.C."/>
            <person name="Zhu F."/>
            <person name="Yin Z.T."/>
            <person name="Zhang F."/>
        </authorList>
    </citation>
    <scope>NUCLEOTIDE SEQUENCE [LARGE SCALE GENOMIC DNA]</scope>
</reference>
<protein>
    <recommendedName>
        <fullName evidence="3">Lipid-binding serum glycoprotein N-terminal domain-containing protein</fullName>
    </recommendedName>
</protein>
<dbReference type="InterPro" id="IPR051660">
    <property type="entry name" value="BPI_fold-BPI/LBP"/>
</dbReference>
<dbReference type="InterPro" id="IPR017943">
    <property type="entry name" value="Bactericidal_perm-incr_a/b_dom"/>
</dbReference>
<dbReference type="Ensembl" id="ENSAPLT00020010723.1">
    <property type="protein sequence ID" value="ENSAPLP00020009967.1"/>
    <property type="gene ID" value="ENSAPLG00020007301.1"/>
</dbReference>
<feature type="signal peptide" evidence="2">
    <location>
        <begin position="1"/>
        <end position="20"/>
    </location>
</feature>
<dbReference type="PANTHER" id="PTHR46019">
    <property type="entry name" value="BPI FOLD-CONTAINING FAMILY B MEMBER 4-RELATED"/>
    <property type="match status" value="1"/>
</dbReference>
<feature type="domain" description="Lipid-binding serum glycoprotein N-terminal" evidence="3">
    <location>
        <begin position="25"/>
        <end position="164"/>
    </location>
</feature>
<dbReference type="SUPFAM" id="SSF55394">
    <property type="entry name" value="Bactericidal permeability-increasing protein, BPI"/>
    <property type="match status" value="2"/>
</dbReference>
<sequence>MPRIWCLLLLGGWLAVPLSCANFPAVSTALNESNVLQKLVQEATKKKSNMKPIKGISRLKVTDLHPPEISLTLSPGVGLFMAVLVRMTIAGRSFIGGNMEIKVAANLTASAQLAQDSQGCPWFSTKSCRIALLSAKTNLPSNMLPQVVSKFLDSSLQKVLPSLVSAAWSCPVLPEHPLLVLLLLLSTAQCQFAQLSCTGELQVKGKEVDLPADQLSPTSLPPKREAATQLILSAGFLGAELSVMQASFSLNISNNMILGLPPLVTTTLGALIPEVGGLCLILMVFGSSQAINSSR</sequence>
<organism evidence="4 5">
    <name type="scientific">Anas platyrhynchos</name>
    <name type="common">Mallard</name>
    <name type="synonym">Anas boschas</name>
    <dbReference type="NCBI Taxonomy" id="8839"/>
    <lineage>
        <taxon>Eukaryota</taxon>
        <taxon>Metazoa</taxon>
        <taxon>Chordata</taxon>
        <taxon>Craniata</taxon>
        <taxon>Vertebrata</taxon>
        <taxon>Euteleostomi</taxon>
        <taxon>Archelosauria</taxon>
        <taxon>Archosauria</taxon>
        <taxon>Dinosauria</taxon>
        <taxon>Saurischia</taxon>
        <taxon>Theropoda</taxon>
        <taxon>Coelurosauria</taxon>
        <taxon>Aves</taxon>
        <taxon>Neognathae</taxon>
        <taxon>Galloanserae</taxon>
        <taxon>Anseriformes</taxon>
        <taxon>Anatidae</taxon>
        <taxon>Anatinae</taxon>
        <taxon>Anas</taxon>
    </lineage>
</organism>
<evidence type="ECO:0000256" key="1">
    <source>
        <dbReference type="SAM" id="Phobius"/>
    </source>
</evidence>
<accession>A0A8B9SRE1</accession>
<proteinExistence type="predicted"/>
<keyword evidence="1" id="KW-1133">Transmembrane helix</keyword>
<evidence type="ECO:0000313" key="4">
    <source>
        <dbReference type="Ensembl" id="ENSAPLP00020009967.1"/>
    </source>
</evidence>
<evidence type="ECO:0000259" key="3">
    <source>
        <dbReference type="Pfam" id="PF01273"/>
    </source>
</evidence>
<evidence type="ECO:0000313" key="5">
    <source>
        <dbReference type="Proteomes" id="UP000694400"/>
    </source>
</evidence>
<keyword evidence="2" id="KW-0732">Signal</keyword>
<evidence type="ECO:0000256" key="2">
    <source>
        <dbReference type="SAM" id="SignalP"/>
    </source>
</evidence>
<dbReference type="Gene3D" id="3.15.10.10">
    <property type="entry name" value="Bactericidal permeability-increasing protein, domain 1"/>
    <property type="match status" value="1"/>
</dbReference>
<dbReference type="PANTHER" id="PTHR46019:SF2">
    <property type="entry name" value="BPI FOLD-CONTAINING FAMILY B MEMBER 6"/>
    <property type="match status" value="1"/>
</dbReference>
<reference evidence="4" key="2">
    <citation type="submission" date="2025-08" db="UniProtKB">
        <authorList>
            <consortium name="Ensembl"/>
        </authorList>
    </citation>
    <scope>IDENTIFICATION</scope>
</reference>
<keyword evidence="1" id="KW-0812">Transmembrane</keyword>
<dbReference type="InterPro" id="IPR017942">
    <property type="entry name" value="Lipid-bd_serum_glycop_N"/>
</dbReference>
<name>A0A8B9SRE1_ANAPL</name>
<dbReference type="AlphaFoldDB" id="A0A8B9SRE1"/>
<keyword evidence="1" id="KW-0472">Membrane</keyword>
<dbReference type="Proteomes" id="UP000694400">
    <property type="component" value="Chromosome 16"/>
</dbReference>
<reference evidence="4" key="3">
    <citation type="submission" date="2025-09" db="UniProtKB">
        <authorList>
            <consortium name="Ensembl"/>
        </authorList>
    </citation>
    <scope>IDENTIFICATION</scope>
</reference>
<feature type="chain" id="PRO_5034733556" description="Lipid-binding serum glycoprotein N-terminal domain-containing protein" evidence="2">
    <location>
        <begin position="21"/>
        <end position="295"/>
    </location>
</feature>
<dbReference type="Pfam" id="PF01273">
    <property type="entry name" value="LBP_BPI_CETP"/>
    <property type="match status" value="1"/>
</dbReference>
<dbReference type="GO" id="GO:0008289">
    <property type="term" value="F:lipid binding"/>
    <property type="evidence" value="ECO:0007669"/>
    <property type="project" value="InterPro"/>
</dbReference>